<feature type="domain" description="Glycosyltransferase subfamily 4-like N-terminal" evidence="2">
    <location>
        <begin position="22"/>
        <end position="180"/>
    </location>
</feature>
<dbReference type="Pfam" id="PF00534">
    <property type="entry name" value="Glycos_transf_1"/>
    <property type="match status" value="1"/>
</dbReference>
<feature type="domain" description="Glycosyl transferase family 1" evidence="1">
    <location>
        <begin position="190"/>
        <end position="340"/>
    </location>
</feature>
<dbReference type="RefSeq" id="WP_052399316.1">
    <property type="nucleotide sequence ID" value="NZ_CP010070.1"/>
</dbReference>
<dbReference type="GO" id="GO:0102710">
    <property type="term" value="F:D-inositol-3-phosphate glycosyltransferase activity"/>
    <property type="evidence" value="ECO:0007669"/>
    <property type="project" value="UniProtKB-EC"/>
</dbReference>
<reference evidence="3 4" key="1">
    <citation type="journal article" date="2014" name="Appl. Environ. Microbiol.">
        <title>Comparative Genome Analysis of 'Candidatus Methanoplasma termitum' Indicates a New Mode of Energy Metabolism in the Seventh Order of Methanogens.</title>
        <authorList>
            <person name="Lang K."/>
            <person name="Schuldes J."/>
            <person name="Klingl A."/>
            <person name="Poehlein A."/>
            <person name="Daniel R."/>
            <person name="Brune A."/>
        </authorList>
    </citation>
    <scope>NUCLEOTIDE SEQUENCE [LARGE SCALE GENOMIC DNA]</scope>
    <source>
        <strain evidence="4">Mpt1</strain>
    </source>
</reference>
<dbReference type="AlphaFoldDB" id="A0A0A7LFK8"/>
<evidence type="ECO:0000313" key="3">
    <source>
        <dbReference type="EMBL" id="AIZ57052.1"/>
    </source>
</evidence>
<sequence>MDQWSDIMKIVDVNPFFHPYHGGIERRMYDTSKLLAGRGHDVTVLTGRLPGTEEEEIMDGFRVVRLKSRYINIYNPPFISSKGVSEALTSLDADVVNYNYRWAGSYNKPLASYDGKKVFTYHNMWGEGIGFQAKLSKINDDRFKKGLLTYDHIICVSDFVRNDLIRRGINSEMLTTVPSGLTDLPEMGVEEEGFILSLGRLVRTKGLDYLLDAMVDVPHKLIICGKGPDTERLKRLAKKYELGDRVEFKGWVEEVEKVRLMSTCKFFVMPSLFESYGLAAVELMSYGKPLICTNVDGLPDTVGNAAVIVKPRDPGCLAEAINSLLSDGPRRKELCMNARSRAEGYLWKHHIDTIEDVFLKVLDGTYSNGGRS</sequence>
<keyword evidence="3" id="KW-0328">Glycosyltransferase</keyword>
<organism evidence="3 4">
    <name type="scientific">Candidatus Methanoplasma termitum</name>
    <dbReference type="NCBI Taxonomy" id="1577791"/>
    <lineage>
        <taxon>Archaea</taxon>
        <taxon>Methanobacteriati</taxon>
        <taxon>Thermoplasmatota</taxon>
        <taxon>Thermoplasmata</taxon>
        <taxon>Methanomassiliicoccales</taxon>
        <taxon>Methanomassiliicoccaceae</taxon>
        <taxon>Candidatus Methanoplasma</taxon>
    </lineage>
</organism>
<dbReference type="HOGENOM" id="CLU_009583_2_2_2"/>
<accession>A0A0A7LFK8</accession>
<dbReference type="InterPro" id="IPR001296">
    <property type="entry name" value="Glyco_trans_1"/>
</dbReference>
<proteinExistence type="predicted"/>
<protein>
    <submittedName>
        <fullName evidence="3">MshA2 protein</fullName>
        <ecNumber evidence="3">2.4.1.250</ecNumber>
    </submittedName>
</protein>
<dbReference type="KEGG" id="mear:Mpt1_c11900"/>
<gene>
    <name evidence="3" type="primary">mshA2</name>
    <name evidence="3" type="ORF">Mpt1_c11900</name>
</gene>
<dbReference type="Gene3D" id="3.40.50.2000">
    <property type="entry name" value="Glycogen Phosphorylase B"/>
    <property type="match status" value="2"/>
</dbReference>
<dbReference type="CDD" id="cd03801">
    <property type="entry name" value="GT4_PimA-like"/>
    <property type="match status" value="1"/>
</dbReference>
<dbReference type="PANTHER" id="PTHR12526">
    <property type="entry name" value="GLYCOSYLTRANSFERASE"/>
    <property type="match status" value="1"/>
</dbReference>
<dbReference type="SUPFAM" id="SSF53756">
    <property type="entry name" value="UDP-Glycosyltransferase/glycogen phosphorylase"/>
    <property type="match status" value="1"/>
</dbReference>
<name>A0A0A7LFK8_9ARCH</name>
<evidence type="ECO:0000313" key="4">
    <source>
        <dbReference type="Proteomes" id="UP000030787"/>
    </source>
</evidence>
<evidence type="ECO:0000259" key="1">
    <source>
        <dbReference type="Pfam" id="PF00534"/>
    </source>
</evidence>
<keyword evidence="4" id="KW-1185">Reference proteome</keyword>
<evidence type="ECO:0000259" key="2">
    <source>
        <dbReference type="Pfam" id="PF13439"/>
    </source>
</evidence>
<dbReference type="InterPro" id="IPR028098">
    <property type="entry name" value="Glyco_trans_4-like_N"/>
</dbReference>
<dbReference type="GeneID" id="25399478"/>
<dbReference type="EMBL" id="CP010070">
    <property type="protein sequence ID" value="AIZ57052.1"/>
    <property type="molecule type" value="Genomic_DNA"/>
</dbReference>
<dbReference type="Proteomes" id="UP000030787">
    <property type="component" value="Chromosome"/>
</dbReference>
<dbReference type="EC" id="2.4.1.250" evidence="3"/>
<dbReference type="Pfam" id="PF13439">
    <property type="entry name" value="Glyco_transf_4"/>
    <property type="match status" value="1"/>
</dbReference>
<dbReference type="OrthoDB" id="132546at2157"/>
<dbReference type="STRING" id="1577791.Mpt1_c11900"/>
<keyword evidence="3" id="KW-0808">Transferase</keyword>